<keyword evidence="3" id="KW-0378">Hydrolase</keyword>
<evidence type="ECO:0000313" key="6">
    <source>
        <dbReference type="EMBL" id="KAJ4385249.1"/>
    </source>
</evidence>
<dbReference type="Gene3D" id="3.40.395.10">
    <property type="entry name" value="Adenoviral Proteinase, Chain A"/>
    <property type="match status" value="1"/>
</dbReference>
<feature type="domain" description="Ubiquitin-like protease family profile" evidence="5">
    <location>
        <begin position="605"/>
        <end position="796"/>
    </location>
</feature>
<dbReference type="Pfam" id="PF02902">
    <property type="entry name" value="Peptidase_C48"/>
    <property type="match status" value="1"/>
</dbReference>
<feature type="region of interest" description="Disordered" evidence="4">
    <location>
        <begin position="332"/>
        <end position="437"/>
    </location>
</feature>
<organism evidence="6 7">
    <name type="scientific">Gnomoniopsis smithogilvyi</name>
    <dbReference type="NCBI Taxonomy" id="1191159"/>
    <lineage>
        <taxon>Eukaryota</taxon>
        <taxon>Fungi</taxon>
        <taxon>Dikarya</taxon>
        <taxon>Ascomycota</taxon>
        <taxon>Pezizomycotina</taxon>
        <taxon>Sordariomycetes</taxon>
        <taxon>Sordariomycetidae</taxon>
        <taxon>Diaporthales</taxon>
        <taxon>Gnomoniaceae</taxon>
        <taxon>Gnomoniopsis</taxon>
    </lineage>
</organism>
<feature type="compositionally biased region" description="Polar residues" evidence="4">
    <location>
        <begin position="590"/>
        <end position="599"/>
    </location>
</feature>
<reference evidence="6" key="1">
    <citation type="submission" date="2022-10" db="EMBL/GenBank/DDBJ databases">
        <title>Tapping the CABI collections for fungal endophytes: first genome assemblies for Collariella, Neodidymelliopsis, Ascochyta clinopodiicola, Didymella pomorum, Didymosphaeria variabile, Neocosmospora piperis and Neocucurbitaria cava.</title>
        <authorList>
            <person name="Hill R."/>
        </authorList>
    </citation>
    <scope>NUCLEOTIDE SEQUENCE</scope>
    <source>
        <strain evidence="6">IMI 355082</strain>
    </source>
</reference>
<feature type="compositionally biased region" description="Acidic residues" evidence="4">
    <location>
        <begin position="78"/>
        <end position="89"/>
    </location>
</feature>
<feature type="compositionally biased region" description="Acidic residues" evidence="4">
    <location>
        <begin position="359"/>
        <end position="380"/>
    </location>
</feature>
<proteinExistence type="inferred from homology"/>
<keyword evidence="2" id="KW-0645">Protease</keyword>
<evidence type="ECO:0000256" key="1">
    <source>
        <dbReference type="ARBA" id="ARBA00005234"/>
    </source>
</evidence>
<evidence type="ECO:0000256" key="3">
    <source>
        <dbReference type="ARBA" id="ARBA00022801"/>
    </source>
</evidence>
<dbReference type="InterPro" id="IPR003653">
    <property type="entry name" value="Peptidase_C48_C"/>
</dbReference>
<dbReference type="SUPFAM" id="SSF54001">
    <property type="entry name" value="Cysteine proteinases"/>
    <property type="match status" value="1"/>
</dbReference>
<gene>
    <name evidence="6" type="ORF">N0V93_010310</name>
</gene>
<evidence type="ECO:0000256" key="2">
    <source>
        <dbReference type="ARBA" id="ARBA00022670"/>
    </source>
</evidence>
<feature type="compositionally biased region" description="Basic residues" evidence="4">
    <location>
        <begin position="128"/>
        <end position="145"/>
    </location>
</feature>
<name>A0A9W8YHL4_9PEZI</name>
<dbReference type="GO" id="GO:0019783">
    <property type="term" value="F:ubiquitin-like protein peptidase activity"/>
    <property type="evidence" value="ECO:0007669"/>
    <property type="project" value="UniProtKB-ARBA"/>
</dbReference>
<keyword evidence="7" id="KW-1185">Reference proteome</keyword>
<evidence type="ECO:0000313" key="7">
    <source>
        <dbReference type="Proteomes" id="UP001140453"/>
    </source>
</evidence>
<sequence length="1053" mass="114796">MARSFVSPVNSLPDNSPAPHNGDEDDDDDDNDESNNTAATEAVPPNSHDGDGESENQRSCSQAEEFDKSDKFDSSSSDNDEMDADDGADQELEKLAKAYLTAVAKASQAIDQQWIQLVRDFMKTAARQSKRRIKEHAQQQRRSRQAKPPSGRLAMPANEKLPAEAIKTGLFHEFGGAPFPKSKATTQKHINDLLEALLSHLPVPKGSNFYHPSSVPESTPPDASGKGKGKGKGKKSKSKPKSVATTPNPTFAPDQQQLGVFVVCLFFGEAPFQSRTVTERLTFLLSRIGIDESIPTFEELYWQILTAAKPYQASAQSSQEAKPEQRVFCLRSTRRTMGDDDNPIASEQGGTDKEPAEYPIEEGPVEEDSVEIGTDLEDGGVQDARDSPASPFSRAIKANTIQSRPRLDGADDARDSHGSEPPEHPRGSKQSMAESGPELKQAFDDFTSFVPTPAKPTVPQSFADAYEDPFLLSLNSPVYSSNKDSLDNYFPGRIASSSLQLLPLTRPGMSPNDHHKTAAQLSGIEGIGFNTASFELEKVSQSSSVEQQPAIVPPMADIRRVTTALKRPYMAKVEVVSDTDSPTTEEHGTSRPTKTPRISLSSCWTTVPPSDYERLKGGQWLNDAIVHVFCEVAACSLPNTFTVDPLTIPIGCPDSVPNVNFLALHHIFAVQLGPNSSHTTISEGSTSRRFPRLMGIVQSDQHWVAFDVLVAAGDLKDPSVLTLYDSLAPMQEGQQHFPTVRKGIRTKVVALIREILPVGLNEIDRPGFWVVKAGTCPQQTNHDDCGVYAIIALLRLAAGVDVNKPVGIKDTHDATKEGIMWWRFVLRALIEKKPLQAISAAACAINPRINNDGEMQLHEEGGTHVGPRQLLQVNPDGFIHAHLCAAMAIAETASQTYADRAINIGASADLLEHIQNLLTTIEFNTREALTEAQSAATHAQQQQQNIFNAMSAMQRYTLGPEIIAWPAGQNALVSPAVEATDFLRARLSEAGKVSKHARLRVDAQEATLVRLGLLDIATVVGMLRKAAQEYWQLQEDKDKVVGQIRTLQVALGH</sequence>
<dbReference type="GO" id="GO:0006508">
    <property type="term" value="P:proteolysis"/>
    <property type="evidence" value="ECO:0007669"/>
    <property type="project" value="UniProtKB-KW"/>
</dbReference>
<dbReference type="AlphaFoldDB" id="A0A9W8YHL4"/>
<feature type="region of interest" description="Disordered" evidence="4">
    <location>
        <begin position="1"/>
        <end position="89"/>
    </location>
</feature>
<feature type="region of interest" description="Disordered" evidence="4">
    <location>
        <begin position="576"/>
        <end position="599"/>
    </location>
</feature>
<feature type="region of interest" description="Disordered" evidence="4">
    <location>
        <begin position="208"/>
        <end position="251"/>
    </location>
</feature>
<dbReference type="InterPro" id="IPR038765">
    <property type="entry name" value="Papain-like_cys_pep_sf"/>
</dbReference>
<protein>
    <recommendedName>
        <fullName evidence="5">Ubiquitin-like protease family profile domain-containing protein</fullName>
    </recommendedName>
</protein>
<dbReference type="GO" id="GO:0008234">
    <property type="term" value="F:cysteine-type peptidase activity"/>
    <property type="evidence" value="ECO:0007669"/>
    <property type="project" value="InterPro"/>
</dbReference>
<comment type="similarity">
    <text evidence="1">Belongs to the peptidase C48 family.</text>
</comment>
<feature type="compositionally biased region" description="Basic residues" evidence="4">
    <location>
        <begin position="227"/>
        <end position="240"/>
    </location>
</feature>
<evidence type="ECO:0000259" key="5">
    <source>
        <dbReference type="PROSITE" id="PS50600"/>
    </source>
</evidence>
<feature type="compositionally biased region" description="Acidic residues" evidence="4">
    <location>
        <begin position="23"/>
        <end position="33"/>
    </location>
</feature>
<dbReference type="PROSITE" id="PS50600">
    <property type="entry name" value="ULP_PROTEASE"/>
    <property type="match status" value="1"/>
</dbReference>
<dbReference type="EMBL" id="JAPEVB010000008">
    <property type="protein sequence ID" value="KAJ4385249.1"/>
    <property type="molecule type" value="Genomic_DNA"/>
</dbReference>
<accession>A0A9W8YHL4</accession>
<comment type="caution">
    <text evidence="6">The sequence shown here is derived from an EMBL/GenBank/DDBJ whole genome shotgun (WGS) entry which is preliminary data.</text>
</comment>
<evidence type="ECO:0000256" key="4">
    <source>
        <dbReference type="SAM" id="MobiDB-lite"/>
    </source>
</evidence>
<dbReference type="Proteomes" id="UP001140453">
    <property type="component" value="Unassembled WGS sequence"/>
</dbReference>
<feature type="compositionally biased region" description="Basic and acidic residues" evidence="4">
    <location>
        <begin position="405"/>
        <end position="426"/>
    </location>
</feature>
<feature type="region of interest" description="Disordered" evidence="4">
    <location>
        <begin position="128"/>
        <end position="157"/>
    </location>
</feature>